<dbReference type="VEuPathDB" id="TrichDB:TRFO_26017"/>
<reference evidence="2" key="1">
    <citation type="submission" date="2016-10" db="EMBL/GenBank/DDBJ databases">
        <authorList>
            <person name="Benchimol M."/>
            <person name="Almeida L.G."/>
            <person name="Vasconcelos A.T."/>
            <person name="Perreira-Neves A."/>
            <person name="Rosa I.A."/>
            <person name="Tasca T."/>
            <person name="Bogo M.R."/>
            <person name="de Souza W."/>
        </authorList>
    </citation>
    <scope>NUCLEOTIDE SEQUENCE [LARGE SCALE GENOMIC DNA]</scope>
    <source>
        <strain evidence="2">K</strain>
    </source>
</reference>
<dbReference type="OrthoDB" id="29773at2759"/>
<dbReference type="EMBL" id="MLAK01000737">
    <property type="protein sequence ID" value="OHT06093.1"/>
    <property type="molecule type" value="Genomic_DNA"/>
</dbReference>
<feature type="transmembrane region" description="Helical" evidence="1">
    <location>
        <begin position="142"/>
        <end position="161"/>
    </location>
</feature>
<feature type="transmembrane region" description="Helical" evidence="1">
    <location>
        <begin position="108"/>
        <end position="130"/>
    </location>
</feature>
<dbReference type="Proteomes" id="UP000179807">
    <property type="component" value="Unassembled WGS sequence"/>
</dbReference>
<protein>
    <submittedName>
        <fullName evidence="2">Integral membrane protein</fullName>
    </submittedName>
</protein>
<dbReference type="AlphaFoldDB" id="A0A1J4K9H0"/>
<sequence length="383" mass="42909">MMKKKSKTWLPFLGLGFGSLFGSLIQKAMSTTIVEGLPGNPPHYFHKPWFQTLYMFFAMFLSIIVYLIVQWKKNGRIKISVSFKNFCFFAIPALCDLCMTVLHLASFLYLGVSISLVVGFCRVIFSALIAKFVLKQVIMTHQIFAICMIICSLLFVAVAIIKGTGSPPIKASPTARFIAIAAKLLAQIIDASKSAIEQHITHQMKVDSTFLVGAEGFWGLLATVFIFIPIVTHSKPGTVVGFSENFADTFAMLSNSSFLRIIVFIDVFYILFLNIFHMLAVENTSALFATLFDSIQGAIVWASQVIIYYSLQNTKYDSYKTLGEQWTKWSFLQMFGFLISIFAMLIYNGLIKLPCFKSNPKYYVRIPSAAASSDSADVIMFDM</sequence>
<evidence type="ECO:0000256" key="1">
    <source>
        <dbReference type="SAM" id="Phobius"/>
    </source>
</evidence>
<evidence type="ECO:0000313" key="3">
    <source>
        <dbReference type="Proteomes" id="UP000179807"/>
    </source>
</evidence>
<dbReference type="RefSeq" id="XP_068359229.1">
    <property type="nucleotide sequence ID" value="XM_068504692.1"/>
</dbReference>
<dbReference type="SUPFAM" id="SSF103481">
    <property type="entry name" value="Multidrug resistance efflux transporter EmrE"/>
    <property type="match status" value="1"/>
</dbReference>
<feature type="transmembrane region" description="Helical" evidence="1">
    <location>
        <begin position="331"/>
        <end position="351"/>
    </location>
</feature>
<name>A0A1J4K9H0_9EUKA</name>
<feature type="transmembrane region" description="Helical" evidence="1">
    <location>
        <begin position="210"/>
        <end position="231"/>
    </location>
</feature>
<gene>
    <name evidence="2" type="ORF">TRFO_26017</name>
</gene>
<proteinExistence type="predicted"/>
<accession>A0A1J4K9H0</accession>
<feature type="transmembrane region" description="Helical" evidence="1">
    <location>
        <begin position="258"/>
        <end position="279"/>
    </location>
</feature>
<organism evidence="2 3">
    <name type="scientific">Tritrichomonas foetus</name>
    <dbReference type="NCBI Taxonomy" id="1144522"/>
    <lineage>
        <taxon>Eukaryota</taxon>
        <taxon>Metamonada</taxon>
        <taxon>Parabasalia</taxon>
        <taxon>Tritrichomonadida</taxon>
        <taxon>Tritrichomonadidae</taxon>
        <taxon>Tritrichomonas</taxon>
    </lineage>
</organism>
<keyword evidence="1" id="KW-1133">Transmembrane helix</keyword>
<comment type="caution">
    <text evidence="2">The sequence shown here is derived from an EMBL/GenBank/DDBJ whole genome shotgun (WGS) entry which is preliminary data.</text>
</comment>
<dbReference type="PANTHER" id="PTHR13146">
    <property type="match status" value="1"/>
</dbReference>
<keyword evidence="1" id="KW-0812">Transmembrane</keyword>
<feature type="transmembrane region" description="Helical" evidence="1">
    <location>
        <begin position="286"/>
        <end position="311"/>
    </location>
</feature>
<feature type="transmembrane region" description="Helical" evidence="1">
    <location>
        <begin position="49"/>
        <end position="69"/>
    </location>
</feature>
<dbReference type="InterPro" id="IPR037185">
    <property type="entry name" value="EmrE-like"/>
</dbReference>
<evidence type="ECO:0000313" key="2">
    <source>
        <dbReference type="EMBL" id="OHT06093.1"/>
    </source>
</evidence>
<dbReference type="GeneID" id="94839396"/>
<keyword evidence="1" id="KW-0472">Membrane</keyword>
<keyword evidence="3" id="KW-1185">Reference proteome</keyword>